<evidence type="ECO:0000256" key="9">
    <source>
        <dbReference type="ARBA" id="ARBA00048679"/>
    </source>
</evidence>
<dbReference type="AlphaFoldDB" id="A0AAW1QLM6"/>
<dbReference type="InterPro" id="IPR000719">
    <property type="entry name" value="Prot_kinase_dom"/>
</dbReference>
<dbReference type="CDD" id="cd14003">
    <property type="entry name" value="STKc_AMPK-like"/>
    <property type="match status" value="1"/>
</dbReference>
<keyword evidence="4" id="KW-0808">Transferase</keyword>
<dbReference type="SMART" id="SM00220">
    <property type="entry name" value="S_TKc"/>
    <property type="match status" value="1"/>
</dbReference>
<keyword evidence="6" id="KW-0418">Kinase</keyword>
<dbReference type="Pfam" id="PF00069">
    <property type="entry name" value="Pkinase"/>
    <property type="match status" value="1"/>
</dbReference>
<keyword evidence="3 11" id="KW-0723">Serine/threonine-protein kinase</keyword>
<dbReference type="SUPFAM" id="SSF56112">
    <property type="entry name" value="Protein kinase-like (PK-like)"/>
    <property type="match status" value="1"/>
</dbReference>
<feature type="domain" description="Protein kinase" evidence="13">
    <location>
        <begin position="1"/>
        <end position="254"/>
    </location>
</feature>
<reference evidence="14 15" key="1">
    <citation type="journal article" date="2024" name="Nat. Commun.">
        <title>Phylogenomics reveals the evolutionary origins of lichenization in chlorophyte algae.</title>
        <authorList>
            <person name="Puginier C."/>
            <person name="Libourel C."/>
            <person name="Otte J."/>
            <person name="Skaloud P."/>
            <person name="Haon M."/>
            <person name="Grisel S."/>
            <person name="Petersen M."/>
            <person name="Berrin J.G."/>
            <person name="Delaux P.M."/>
            <person name="Dal Grande F."/>
            <person name="Keller J."/>
        </authorList>
    </citation>
    <scope>NUCLEOTIDE SEQUENCE [LARGE SCALE GENOMIC DNA]</scope>
    <source>
        <strain evidence="14 15">SAG 245.80</strain>
    </source>
</reference>
<evidence type="ECO:0000256" key="6">
    <source>
        <dbReference type="ARBA" id="ARBA00022777"/>
    </source>
</evidence>
<evidence type="ECO:0000256" key="10">
    <source>
        <dbReference type="PROSITE-ProRule" id="PRU10141"/>
    </source>
</evidence>
<keyword evidence="15" id="KW-1185">Reference proteome</keyword>
<dbReference type="InterPro" id="IPR017441">
    <property type="entry name" value="Protein_kinase_ATP_BS"/>
</dbReference>
<dbReference type="GO" id="GO:0004674">
    <property type="term" value="F:protein serine/threonine kinase activity"/>
    <property type="evidence" value="ECO:0007669"/>
    <property type="project" value="UniProtKB-KW"/>
</dbReference>
<dbReference type="PANTHER" id="PTHR43895">
    <property type="entry name" value="CALCIUM/CALMODULIN-DEPENDENT PROTEIN KINASE KINASE-RELATED"/>
    <property type="match status" value="1"/>
</dbReference>
<evidence type="ECO:0000256" key="2">
    <source>
        <dbReference type="ARBA" id="ARBA00012513"/>
    </source>
</evidence>
<dbReference type="InterPro" id="IPR004041">
    <property type="entry name" value="NAF_dom"/>
</dbReference>
<evidence type="ECO:0000256" key="12">
    <source>
        <dbReference type="SAM" id="MobiDB-lite"/>
    </source>
</evidence>
<keyword evidence="5 10" id="KW-0547">Nucleotide-binding</keyword>
<proteinExistence type="inferred from homology"/>
<gene>
    <name evidence="14" type="ORF">WJX81_007583</name>
</gene>
<evidence type="ECO:0000256" key="7">
    <source>
        <dbReference type="ARBA" id="ARBA00022840"/>
    </source>
</evidence>
<feature type="compositionally biased region" description="Low complexity" evidence="12">
    <location>
        <begin position="468"/>
        <end position="481"/>
    </location>
</feature>
<evidence type="ECO:0000256" key="5">
    <source>
        <dbReference type="ARBA" id="ARBA00022741"/>
    </source>
</evidence>
<evidence type="ECO:0000256" key="8">
    <source>
        <dbReference type="ARBA" id="ARBA00047899"/>
    </source>
</evidence>
<dbReference type="Proteomes" id="UP001445335">
    <property type="component" value="Unassembled WGS sequence"/>
</dbReference>
<dbReference type="PROSITE" id="PS00107">
    <property type="entry name" value="PROTEIN_KINASE_ATP"/>
    <property type="match status" value="1"/>
</dbReference>
<comment type="catalytic activity">
    <reaction evidence="9">
        <text>L-seryl-[protein] + ATP = O-phospho-L-seryl-[protein] + ADP + H(+)</text>
        <dbReference type="Rhea" id="RHEA:17989"/>
        <dbReference type="Rhea" id="RHEA-COMP:9863"/>
        <dbReference type="Rhea" id="RHEA-COMP:11604"/>
        <dbReference type="ChEBI" id="CHEBI:15378"/>
        <dbReference type="ChEBI" id="CHEBI:29999"/>
        <dbReference type="ChEBI" id="CHEBI:30616"/>
        <dbReference type="ChEBI" id="CHEBI:83421"/>
        <dbReference type="ChEBI" id="CHEBI:456216"/>
        <dbReference type="EC" id="2.7.11.1"/>
    </reaction>
</comment>
<evidence type="ECO:0000256" key="1">
    <source>
        <dbReference type="ARBA" id="ARBA00006234"/>
    </source>
</evidence>
<feature type="region of interest" description="Disordered" evidence="12">
    <location>
        <begin position="468"/>
        <end position="491"/>
    </location>
</feature>
<keyword evidence="7 10" id="KW-0067">ATP-binding</keyword>
<dbReference type="GO" id="GO:0005524">
    <property type="term" value="F:ATP binding"/>
    <property type="evidence" value="ECO:0007669"/>
    <property type="project" value="UniProtKB-UniRule"/>
</dbReference>
<evidence type="ECO:0000313" key="15">
    <source>
        <dbReference type="Proteomes" id="UP001445335"/>
    </source>
</evidence>
<protein>
    <recommendedName>
        <fullName evidence="2">non-specific serine/threonine protein kinase</fullName>
        <ecNumber evidence="2">2.7.11.1</ecNumber>
    </recommendedName>
</protein>
<comment type="caution">
    <text evidence="14">The sequence shown here is derived from an EMBL/GenBank/DDBJ whole genome shotgun (WGS) entry which is preliminary data.</text>
</comment>
<feature type="binding site" evidence="10">
    <location>
        <position position="28"/>
    </location>
    <ligand>
        <name>ATP</name>
        <dbReference type="ChEBI" id="CHEBI:30616"/>
    </ligand>
</feature>
<comment type="catalytic activity">
    <reaction evidence="8">
        <text>L-threonyl-[protein] + ATP = O-phospho-L-threonyl-[protein] + ADP + H(+)</text>
        <dbReference type="Rhea" id="RHEA:46608"/>
        <dbReference type="Rhea" id="RHEA-COMP:11060"/>
        <dbReference type="Rhea" id="RHEA-COMP:11605"/>
        <dbReference type="ChEBI" id="CHEBI:15378"/>
        <dbReference type="ChEBI" id="CHEBI:30013"/>
        <dbReference type="ChEBI" id="CHEBI:30616"/>
        <dbReference type="ChEBI" id="CHEBI:61977"/>
        <dbReference type="ChEBI" id="CHEBI:456216"/>
        <dbReference type="EC" id="2.7.11.1"/>
    </reaction>
</comment>
<sequence>MGRTLGEGTYAKVKYGQHVETGEVVAIKVLDRGRLREDNMLQQIKREIAILRDLHHPNVVDLKEVMGSRDKIYMVLEFCPGGELFDKIVAEGPMDEDVARKVFQQMLDGLDYCHRRSIYHRDLKPENVLLDGAGAVKLSDFGLGALPDSARADGMLKTACGTPNYVAPEVLQRVGYAGAPADIWSLGVCLYIITTGTLPFDEPNLPVMFDKISRADYPPAPWWSPELAHLIHHILMPDPLQRPTADELREHPWVAVDYTPVLETASTLGSPHSSRSGFGGVGAQLPPPPTAGGGKTALADGRPVSDIFAPTVAARPLSEEEQSCVAGQAGSEAPTVHHAQRLNAFQLINAALDISALFDARTDVVARMTRFTSRALPCALLSRVEESAQALGGRTRRRDDTRVRVSVPGPHGSVVLGVEVLPVVAGVHMVDVQRITGDSPDFYDIYVQLIARLEPLISGHKLPRLPSGGLARVSSGRSSGRPTPPASVAAS</sequence>
<accession>A0AAW1QLM6</accession>
<dbReference type="InterPro" id="IPR011009">
    <property type="entry name" value="Kinase-like_dom_sf"/>
</dbReference>
<dbReference type="PANTHER" id="PTHR43895:SF32">
    <property type="entry name" value="SERINE_THREONINE-PROTEIN KINASE CHK1"/>
    <property type="match status" value="1"/>
</dbReference>
<name>A0AAW1QLM6_9CHLO</name>
<evidence type="ECO:0000256" key="4">
    <source>
        <dbReference type="ARBA" id="ARBA00022679"/>
    </source>
</evidence>
<dbReference type="FunFam" id="1.10.510.10:FF:000571">
    <property type="entry name" value="Maternal embryonic leucine zipper kinase"/>
    <property type="match status" value="1"/>
</dbReference>
<evidence type="ECO:0000256" key="11">
    <source>
        <dbReference type="RuleBase" id="RU000304"/>
    </source>
</evidence>
<dbReference type="EMBL" id="JALJOU010000090">
    <property type="protein sequence ID" value="KAK9822215.1"/>
    <property type="molecule type" value="Genomic_DNA"/>
</dbReference>
<dbReference type="InterPro" id="IPR008271">
    <property type="entry name" value="Ser/Thr_kinase_AS"/>
</dbReference>
<evidence type="ECO:0000256" key="3">
    <source>
        <dbReference type="ARBA" id="ARBA00022527"/>
    </source>
</evidence>
<dbReference type="Gene3D" id="1.10.510.10">
    <property type="entry name" value="Transferase(Phosphotransferase) domain 1"/>
    <property type="match status" value="1"/>
</dbReference>
<dbReference type="EC" id="2.7.11.1" evidence="2"/>
<evidence type="ECO:0000313" key="14">
    <source>
        <dbReference type="EMBL" id="KAK9822215.1"/>
    </source>
</evidence>
<dbReference type="PROSITE" id="PS50011">
    <property type="entry name" value="PROTEIN_KINASE_DOM"/>
    <property type="match status" value="1"/>
</dbReference>
<comment type="similarity">
    <text evidence="1">Belongs to the protein kinase superfamily. CAMK Ser/Thr protein kinase family. SNF1 subfamily.</text>
</comment>
<dbReference type="PROSITE" id="PS00108">
    <property type="entry name" value="PROTEIN_KINASE_ST"/>
    <property type="match status" value="1"/>
</dbReference>
<dbReference type="GO" id="GO:0007165">
    <property type="term" value="P:signal transduction"/>
    <property type="evidence" value="ECO:0007669"/>
    <property type="project" value="InterPro"/>
</dbReference>
<dbReference type="Gene3D" id="3.30.310.80">
    <property type="entry name" value="Kinase associated domain 1, KA1"/>
    <property type="match status" value="1"/>
</dbReference>
<evidence type="ECO:0000259" key="13">
    <source>
        <dbReference type="PROSITE" id="PS50011"/>
    </source>
</evidence>
<dbReference type="Pfam" id="PF03822">
    <property type="entry name" value="NAF"/>
    <property type="match status" value="1"/>
</dbReference>
<organism evidence="14 15">
    <name type="scientific">Elliptochloris bilobata</name>
    <dbReference type="NCBI Taxonomy" id="381761"/>
    <lineage>
        <taxon>Eukaryota</taxon>
        <taxon>Viridiplantae</taxon>
        <taxon>Chlorophyta</taxon>
        <taxon>core chlorophytes</taxon>
        <taxon>Trebouxiophyceae</taxon>
        <taxon>Trebouxiophyceae incertae sedis</taxon>
        <taxon>Elliptochloris clade</taxon>
        <taxon>Elliptochloris</taxon>
    </lineage>
</organism>
<dbReference type="FunFam" id="3.30.200.20:FF:000042">
    <property type="entry name" value="Aurora kinase A"/>
    <property type="match status" value="1"/>
</dbReference>